<comment type="caution">
    <text evidence="1">The sequence shown here is derived from an EMBL/GenBank/DDBJ whole genome shotgun (WGS) entry which is preliminary data.</text>
</comment>
<dbReference type="AlphaFoldDB" id="A0A4Y2NFB6"/>
<sequence length="88" mass="9671">METFQNQVIGYDGFVERPQGSPDLTPMDFFLWGHINGRSAMASTRATAKSEDVIQSTSVVVFDDESEASLNKILNFLHLASTCTATLL</sequence>
<dbReference type="Proteomes" id="UP000499080">
    <property type="component" value="Unassembled WGS sequence"/>
</dbReference>
<proteinExistence type="predicted"/>
<evidence type="ECO:0000313" key="2">
    <source>
        <dbReference type="Proteomes" id="UP000499080"/>
    </source>
</evidence>
<evidence type="ECO:0000313" key="1">
    <source>
        <dbReference type="EMBL" id="GBN37250.1"/>
    </source>
</evidence>
<gene>
    <name evidence="1" type="ORF">AVEN_125562_1</name>
</gene>
<dbReference type="EMBL" id="BGPR01008983">
    <property type="protein sequence ID" value="GBN37250.1"/>
    <property type="molecule type" value="Genomic_DNA"/>
</dbReference>
<dbReference type="Gene3D" id="3.30.420.10">
    <property type="entry name" value="Ribonuclease H-like superfamily/Ribonuclease H"/>
    <property type="match status" value="1"/>
</dbReference>
<keyword evidence="2" id="KW-1185">Reference proteome</keyword>
<dbReference type="InterPro" id="IPR036397">
    <property type="entry name" value="RNaseH_sf"/>
</dbReference>
<organism evidence="1 2">
    <name type="scientific">Araneus ventricosus</name>
    <name type="common">Orbweaver spider</name>
    <name type="synonym">Epeira ventricosa</name>
    <dbReference type="NCBI Taxonomy" id="182803"/>
    <lineage>
        <taxon>Eukaryota</taxon>
        <taxon>Metazoa</taxon>
        <taxon>Ecdysozoa</taxon>
        <taxon>Arthropoda</taxon>
        <taxon>Chelicerata</taxon>
        <taxon>Arachnida</taxon>
        <taxon>Araneae</taxon>
        <taxon>Araneomorphae</taxon>
        <taxon>Entelegynae</taxon>
        <taxon>Araneoidea</taxon>
        <taxon>Araneidae</taxon>
        <taxon>Araneus</taxon>
    </lineage>
</organism>
<dbReference type="GO" id="GO:0003676">
    <property type="term" value="F:nucleic acid binding"/>
    <property type="evidence" value="ECO:0007669"/>
    <property type="project" value="InterPro"/>
</dbReference>
<reference evidence="1 2" key="1">
    <citation type="journal article" date="2019" name="Sci. Rep.">
        <title>Orb-weaving spider Araneus ventricosus genome elucidates the spidroin gene catalogue.</title>
        <authorList>
            <person name="Kono N."/>
            <person name="Nakamura H."/>
            <person name="Ohtoshi R."/>
            <person name="Moran D.A.P."/>
            <person name="Shinohara A."/>
            <person name="Yoshida Y."/>
            <person name="Fujiwara M."/>
            <person name="Mori M."/>
            <person name="Tomita M."/>
            <person name="Arakawa K."/>
        </authorList>
    </citation>
    <scope>NUCLEOTIDE SEQUENCE [LARGE SCALE GENOMIC DNA]</scope>
</reference>
<name>A0A4Y2NFB6_ARAVE</name>
<protein>
    <submittedName>
        <fullName evidence="1">Uncharacterized protein</fullName>
    </submittedName>
</protein>
<accession>A0A4Y2NFB6</accession>